<protein>
    <submittedName>
        <fullName evidence="1">Uncharacterized protein</fullName>
    </submittedName>
</protein>
<reference evidence="1 2" key="1">
    <citation type="submission" date="2017-11" db="EMBL/GenBank/DDBJ databases">
        <authorList>
            <person name="Han C.G."/>
        </authorList>
    </citation>
    <scope>NUCLEOTIDE SEQUENCE [LARGE SCALE GENOMIC DNA]</scope>
    <source>
        <strain evidence="1 2">A11</strain>
    </source>
</reference>
<evidence type="ECO:0000313" key="1">
    <source>
        <dbReference type="EMBL" id="PLL31657.1"/>
    </source>
</evidence>
<dbReference type="Proteomes" id="UP000234505">
    <property type="component" value="Unassembled WGS sequence"/>
</dbReference>
<proteinExistence type="predicted"/>
<reference evidence="1 2" key="2">
    <citation type="submission" date="2018-01" db="EMBL/GenBank/DDBJ databases">
        <title>Genomic study of Klebsiella pneumoniae.</title>
        <authorList>
            <person name="Yang Y."/>
            <person name="Bicalho R."/>
        </authorList>
    </citation>
    <scope>NUCLEOTIDE SEQUENCE [LARGE SCALE GENOMIC DNA]</scope>
    <source>
        <strain evidence="1 2">A11</strain>
    </source>
</reference>
<sequence>MPGKRTLGICWSIQVRPGGSGPTLHFPGARALKCGAKNNKKSSHSSPINSKKNSINFFRGGFGRGDGFCSGGSGHGLQTVIHYSCG</sequence>
<dbReference type="EMBL" id="PIDS01000868">
    <property type="protein sequence ID" value="PLL31657.1"/>
    <property type="molecule type" value="Genomic_DNA"/>
</dbReference>
<dbReference type="AlphaFoldDB" id="A0A2J4QKX4"/>
<gene>
    <name evidence="1" type="ORF">CWN50_21820</name>
</gene>
<comment type="caution">
    <text evidence="1">The sequence shown here is derived from an EMBL/GenBank/DDBJ whole genome shotgun (WGS) entry which is preliminary data.</text>
</comment>
<evidence type="ECO:0000313" key="2">
    <source>
        <dbReference type="Proteomes" id="UP000234505"/>
    </source>
</evidence>
<name>A0A2J4QKX4_9ENTR</name>
<accession>A0A2J4QKX4</accession>
<organism evidence="1 2">
    <name type="scientific">Klebsiella michiganensis</name>
    <dbReference type="NCBI Taxonomy" id="1134687"/>
    <lineage>
        <taxon>Bacteria</taxon>
        <taxon>Pseudomonadati</taxon>
        <taxon>Pseudomonadota</taxon>
        <taxon>Gammaproteobacteria</taxon>
        <taxon>Enterobacterales</taxon>
        <taxon>Enterobacteriaceae</taxon>
        <taxon>Klebsiella/Raoultella group</taxon>
        <taxon>Klebsiella</taxon>
    </lineage>
</organism>